<feature type="region of interest" description="Disordered" evidence="1">
    <location>
        <begin position="61"/>
        <end position="86"/>
    </location>
</feature>
<dbReference type="RefSeq" id="XP_028865912.1">
    <property type="nucleotide sequence ID" value="XM_029010079.1"/>
</dbReference>
<comment type="caution">
    <text evidence="3">The sequence shown here is derived from an EMBL/GenBank/DDBJ whole genome shotgun (WGS) entry which is preliminary data.</text>
</comment>
<gene>
    <name evidence="3" type="ORF">BOVATA_011620</name>
</gene>
<feature type="region of interest" description="Disordered" evidence="1">
    <location>
        <begin position="425"/>
        <end position="465"/>
    </location>
</feature>
<feature type="signal peptide" evidence="2">
    <location>
        <begin position="1"/>
        <end position="18"/>
    </location>
</feature>
<evidence type="ECO:0000256" key="1">
    <source>
        <dbReference type="SAM" id="MobiDB-lite"/>
    </source>
</evidence>
<feature type="compositionally biased region" description="Basic residues" evidence="1">
    <location>
        <begin position="444"/>
        <end position="465"/>
    </location>
</feature>
<dbReference type="AlphaFoldDB" id="A0A2H6K9P1"/>
<feature type="compositionally biased region" description="Basic and acidic residues" evidence="1">
    <location>
        <begin position="426"/>
        <end position="443"/>
    </location>
</feature>
<dbReference type="VEuPathDB" id="PiroplasmaDB:BOVATA_011620"/>
<reference evidence="3 4" key="1">
    <citation type="journal article" date="2017" name="BMC Genomics">
        <title>Whole-genome assembly of Babesia ovata and comparative genomics between closely related pathogens.</title>
        <authorList>
            <person name="Yamagishi J."/>
            <person name="Asada M."/>
            <person name="Hakimi H."/>
            <person name="Tanaka T.Q."/>
            <person name="Sugimoto C."/>
            <person name="Kawazu S."/>
        </authorList>
    </citation>
    <scope>NUCLEOTIDE SEQUENCE [LARGE SCALE GENOMIC DNA]</scope>
    <source>
        <strain evidence="3 4">Miyake</strain>
    </source>
</reference>
<keyword evidence="4" id="KW-1185">Reference proteome</keyword>
<dbReference type="Proteomes" id="UP000236319">
    <property type="component" value="Unassembled WGS sequence"/>
</dbReference>
<feature type="chain" id="PRO_5014184616" evidence="2">
    <location>
        <begin position="19"/>
        <end position="465"/>
    </location>
</feature>
<evidence type="ECO:0000313" key="3">
    <source>
        <dbReference type="EMBL" id="GBE59669.1"/>
    </source>
</evidence>
<evidence type="ECO:0000313" key="4">
    <source>
        <dbReference type="Proteomes" id="UP000236319"/>
    </source>
</evidence>
<proteinExistence type="predicted"/>
<protein>
    <submittedName>
        <fullName evidence="3">Uncharacterized protein</fullName>
    </submittedName>
</protein>
<dbReference type="EMBL" id="BDSA01000001">
    <property type="protein sequence ID" value="GBE59669.1"/>
    <property type="molecule type" value="Genomic_DNA"/>
</dbReference>
<organism evidence="3 4">
    <name type="scientific">Babesia ovata</name>
    <dbReference type="NCBI Taxonomy" id="189622"/>
    <lineage>
        <taxon>Eukaryota</taxon>
        <taxon>Sar</taxon>
        <taxon>Alveolata</taxon>
        <taxon>Apicomplexa</taxon>
        <taxon>Aconoidasida</taxon>
        <taxon>Piroplasmida</taxon>
        <taxon>Babesiidae</taxon>
        <taxon>Babesia</taxon>
    </lineage>
</organism>
<name>A0A2H6K9P1_9APIC</name>
<accession>A0A2H6K9P1</accession>
<dbReference type="OrthoDB" id="361829at2759"/>
<evidence type="ECO:0000256" key="2">
    <source>
        <dbReference type="SAM" id="SignalP"/>
    </source>
</evidence>
<dbReference type="GeneID" id="39873439"/>
<sequence length="465" mass="54084">MFWGLWISIAVIYGLSHGEGVRSRQCRHEGLVARFHSTQCHDDHAFLHASRGRRSTVSCAAASRHSAKGARTQKGGAKKPPSMGKNKVTLTDEQKQQIDALAKAHIEVTDTPSYIQKLKLNTYSEESSPYLTLFESEALTRDDLIGIDLPFGLVPPDRYELWKLCGHVCDPLPVISSQSMTPKQFTQRLFGKHEQITRDEFNYNIEYKMRFYAPGYGDIFLMDKVRCWRAWFLFRGLKEGREDLPTYHSIHQIARPKDEVPLSAAMLSVNYEVNRQGVHPALLDMLWDFFTENSSEIKRDEVTAKLNWVVDRLPDLDPGEGISPDNFYKIFIDPAREYLAKFDKEAFARQQLRKIHEQSLRQKVLSNNKALRQRYKILTSAYLEEIRSMYKVPTPEFYKQYERRRLTGYFNLLADMQERRMRRRAMSKEQLNELKAAKADAPVRKKKREKKPSKRNKKLGRGVMN</sequence>
<keyword evidence="2" id="KW-0732">Signal</keyword>